<dbReference type="OMA" id="ICVLESF"/>
<organism evidence="1 2">
    <name type="scientific">Thalassiosira oceanica</name>
    <name type="common">Marine diatom</name>
    <dbReference type="NCBI Taxonomy" id="159749"/>
    <lineage>
        <taxon>Eukaryota</taxon>
        <taxon>Sar</taxon>
        <taxon>Stramenopiles</taxon>
        <taxon>Ochrophyta</taxon>
        <taxon>Bacillariophyta</taxon>
        <taxon>Coscinodiscophyceae</taxon>
        <taxon>Thalassiosirophycidae</taxon>
        <taxon>Thalassiosirales</taxon>
        <taxon>Thalassiosiraceae</taxon>
        <taxon>Thalassiosira</taxon>
    </lineage>
</organism>
<evidence type="ECO:0000313" key="2">
    <source>
        <dbReference type="Proteomes" id="UP000266841"/>
    </source>
</evidence>
<accession>K0S3J8</accession>
<keyword evidence="2" id="KW-1185">Reference proteome</keyword>
<dbReference type="AlphaFoldDB" id="K0S3J8"/>
<evidence type="ECO:0000313" key="1">
    <source>
        <dbReference type="EMBL" id="EJK60633.1"/>
    </source>
</evidence>
<dbReference type="OrthoDB" id="497914at2759"/>
<protein>
    <submittedName>
        <fullName evidence="1">Uncharacterized protein</fullName>
    </submittedName>
</protein>
<dbReference type="Proteomes" id="UP000266841">
    <property type="component" value="Unassembled WGS sequence"/>
</dbReference>
<gene>
    <name evidence="1" type="ORF">THAOC_18975</name>
</gene>
<dbReference type="eggNOG" id="ENOG502S2NC">
    <property type="taxonomic scope" value="Eukaryota"/>
</dbReference>
<name>K0S3J8_THAOC</name>
<proteinExistence type="predicted"/>
<reference evidence="1 2" key="1">
    <citation type="journal article" date="2012" name="Genome Biol.">
        <title>Genome and low-iron response of an oceanic diatom adapted to chronic iron limitation.</title>
        <authorList>
            <person name="Lommer M."/>
            <person name="Specht M."/>
            <person name="Roy A.S."/>
            <person name="Kraemer L."/>
            <person name="Andreson R."/>
            <person name="Gutowska M.A."/>
            <person name="Wolf J."/>
            <person name="Bergner S.V."/>
            <person name="Schilhabel M.B."/>
            <person name="Klostermeier U.C."/>
            <person name="Beiko R.G."/>
            <person name="Rosenstiel P."/>
            <person name="Hippler M."/>
            <person name="Laroche J."/>
        </authorList>
    </citation>
    <scope>NUCLEOTIDE SEQUENCE [LARGE SCALE GENOMIC DNA]</scope>
    <source>
        <strain evidence="1 2">CCMP1005</strain>
    </source>
</reference>
<sequence length="337" mass="36313">DIREFDPLGLGEGWDLSGEYSQSNGSRGVAPVTPIGMTLSTLGLGLAVAPGASNAESTPLSTGEFNPDSFKPVCSASDGFYRFLQGSTRAVVGDDNFSEYGPLIAGGLLRIRLELCVVESFFNEAVGPFIQKNGLNWILPLHETVETFIAGSIFALATTFILVGSTKLVQIIAFYGDLLFGGPCRLLGGFFFDRARGKPVTLDVSFFGFFKTRVVGPPVDFKEEELRKAEEKLIDFENVKPTDIPLLAISGGVKVFGEASKIFRDVVDGLDLFVGRYLVLLSSGYVIFKFIHFKIFPGKTVTVATMDQFLLHSPTKAGSISSIPGLAGIDWLGCLPP</sequence>
<comment type="caution">
    <text evidence="1">The sequence shown here is derived from an EMBL/GenBank/DDBJ whole genome shotgun (WGS) entry which is preliminary data.</text>
</comment>
<feature type="non-terminal residue" evidence="1">
    <location>
        <position position="1"/>
    </location>
</feature>
<dbReference type="EMBL" id="AGNL01020833">
    <property type="protein sequence ID" value="EJK60633.1"/>
    <property type="molecule type" value="Genomic_DNA"/>
</dbReference>